<evidence type="ECO:0000313" key="3">
    <source>
        <dbReference type="EMBL" id="QDU22297.1"/>
    </source>
</evidence>
<evidence type="ECO:0000256" key="2">
    <source>
        <dbReference type="SAM" id="SignalP"/>
    </source>
</evidence>
<evidence type="ECO:0000313" key="4">
    <source>
        <dbReference type="Proteomes" id="UP000319576"/>
    </source>
</evidence>
<gene>
    <name evidence="3" type="ORF">ETAA1_42750</name>
</gene>
<feature type="chain" id="PRO_5022152712" description="Secreted protein" evidence="2">
    <location>
        <begin position="23"/>
        <end position="257"/>
    </location>
</feature>
<evidence type="ECO:0000256" key="1">
    <source>
        <dbReference type="SAM" id="MobiDB-lite"/>
    </source>
</evidence>
<accession>A0A517XXS6</accession>
<evidence type="ECO:0008006" key="5">
    <source>
        <dbReference type="Google" id="ProtNLM"/>
    </source>
</evidence>
<dbReference type="OrthoDB" id="282717at2"/>
<dbReference type="Proteomes" id="UP000319576">
    <property type="component" value="Chromosome"/>
</dbReference>
<reference evidence="3 4" key="1">
    <citation type="submission" date="2019-02" db="EMBL/GenBank/DDBJ databases">
        <title>Deep-cultivation of Planctomycetes and their phenomic and genomic characterization uncovers novel biology.</title>
        <authorList>
            <person name="Wiegand S."/>
            <person name="Jogler M."/>
            <person name="Boedeker C."/>
            <person name="Pinto D."/>
            <person name="Vollmers J."/>
            <person name="Rivas-Marin E."/>
            <person name="Kohn T."/>
            <person name="Peeters S.H."/>
            <person name="Heuer A."/>
            <person name="Rast P."/>
            <person name="Oberbeckmann S."/>
            <person name="Bunk B."/>
            <person name="Jeske O."/>
            <person name="Meyerdierks A."/>
            <person name="Storesund J.E."/>
            <person name="Kallscheuer N."/>
            <person name="Luecker S."/>
            <person name="Lage O.M."/>
            <person name="Pohl T."/>
            <person name="Merkel B.J."/>
            <person name="Hornburger P."/>
            <person name="Mueller R.-W."/>
            <person name="Bruemmer F."/>
            <person name="Labrenz M."/>
            <person name="Spormann A.M."/>
            <person name="Op den Camp H."/>
            <person name="Overmann J."/>
            <person name="Amann R."/>
            <person name="Jetten M.S.M."/>
            <person name="Mascher T."/>
            <person name="Medema M.H."/>
            <person name="Devos D.P."/>
            <person name="Kaster A.-K."/>
            <person name="Ovreas L."/>
            <person name="Rohde M."/>
            <person name="Galperin M.Y."/>
            <person name="Jogler C."/>
        </authorList>
    </citation>
    <scope>NUCLEOTIDE SEQUENCE [LARGE SCALE GENOMIC DNA]</scope>
    <source>
        <strain evidence="3 4">ETA_A1</strain>
    </source>
</reference>
<proteinExistence type="predicted"/>
<feature type="signal peptide" evidence="2">
    <location>
        <begin position="1"/>
        <end position="22"/>
    </location>
</feature>
<dbReference type="AlphaFoldDB" id="A0A517XXS6"/>
<protein>
    <recommendedName>
        <fullName evidence="5">Secreted protein</fullName>
    </recommendedName>
</protein>
<dbReference type="EMBL" id="CP036273">
    <property type="protein sequence ID" value="QDU22297.1"/>
    <property type="molecule type" value="Genomic_DNA"/>
</dbReference>
<sequence precursor="true">MPPPRRTVGLAAGLLLAAAAAAQEPKVEPKADPKAASTAQKGEWVPETFRAFLVADGRFPPKVSPPVKADDRDPRDRTRKMHDLVSENGLSPVVAVFVRSDATDLSNSGVVKLAQALDKKIPEYRGDKLTGFVQFLWIDAPAKAVALANADGTTTNVTLDGEFPDDEKRDVHADAVLKLANEAKAPNVPFGLAPNKGKAIDSWGLKADDKVTVVVYNRMRVKDRWTFPAGGPTDEQVATIIKAAEDAVANVGKDAPK</sequence>
<dbReference type="KEGG" id="uli:ETAA1_42750"/>
<dbReference type="RefSeq" id="WP_145241919.1">
    <property type="nucleotide sequence ID" value="NZ_CP036273.1"/>
</dbReference>
<keyword evidence="2" id="KW-0732">Signal</keyword>
<organism evidence="3 4">
    <name type="scientific">Urbifossiella limnaea</name>
    <dbReference type="NCBI Taxonomy" id="2528023"/>
    <lineage>
        <taxon>Bacteria</taxon>
        <taxon>Pseudomonadati</taxon>
        <taxon>Planctomycetota</taxon>
        <taxon>Planctomycetia</taxon>
        <taxon>Gemmatales</taxon>
        <taxon>Gemmataceae</taxon>
        <taxon>Urbifossiella</taxon>
    </lineage>
</organism>
<feature type="region of interest" description="Disordered" evidence="1">
    <location>
        <begin position="22"/>
        <end position="41"/>
    </location>
</feature>
<name>A0A517XXS6_9BACT</name>
<keyword evidence="4" id="KW-1185">Reference proteome</keyword>